<evidence type="ECO:0000313" key="2">
    <source>
        <dbReference type="Proteomes" id="UP000317371"/>
    </source>
</evidence>
<name>A0A540V8B4_9CHLR</name>
<reference evidence="1 2" key="1">
    <citation type="submission" date="2019-06" db="EMBL/GenBank/DDBJ databases">
        <title>Genome sequence of Litorilinea aerophila BAA-2444.</title>
        <authorList>
            <person name="Maclea K.S."/>
            <person name="Maurais E.G."/>
            <person name="Iannazzi L.C."/>
        </authorList>
    </citation>
    <scope>NUCLEOTIDE SEQUENCE [LARGE SCALE GENOMIC DNA]</scope>
    <source>
        <strain evidence="1 2">ATCC BAA-2444</strain>
    </source>
</reference>
<dbReference type="Pfam" id="PF11848">
    <property type="entry name" value="DUF3368"/>
    <property type="match status" value="1"/>
</dbReference>
<dbReference type="InterPro" id="IPR021799">
    <property type="entry name" value="PIN-like_prokaryotic"/>
</dbReference>
<dbReference type="OrthoDB" id="164742at2"/>
<keyword evidence="2" id="KW-1185">Reference proteome</keyword>
<accession>A0A540V8B4</accession>
<organism evidence="1 2">
    <name type="scientific">Litorilinea aerophila</name>
    <dbReference type="NCBI Taxonomy" id="1204385"/>
    <lineage>
        <taxon>Bacteria</taxon>
        <taxon>Bacillati</taxon>
        <taxon>Chloroflexota</taxon>
        <taxon>Caldilineae</taxon>
        <taxon>Caldilineales</taxon>
        <taxon>Caldilineaceae</taxon>
        <taxon>Litorilinea</taxon>
    </lineage>
</organism>
<dbReference type="EMBL" id="VIGC01000060">
    <property type="protein sequence ID" value="TQE93006.1"/>
    <property type="molecule type" value="Genomic_DNA"/>
</dbReference>
<dbReference type="RefSeq" id="WP_141612587.1">
    <property type="nucleotide sequence ID" value="NZ_VIGC02000060.1"/>
</dbReference>
<dbReference type="PANTHER" id="PTHR39550">
    <property type="entry name" value="SLL0658 PROTEIN"/>
    <property type="match status" value="1"/>
</dbReference>
<evidence type="ECO:0000313" key="1">
    <source>
        <dbReference type="EMBL" id="TQE93006.1"/>
    </source>
</evidence>
<dbReference type="AlphaFoldDB" id="A0A540V8B4"/>
<dbReference type="Proteomes" id="UP000317371">
    <property type="component" value="Unassembled WGS sequence"/>
</dbReference>
<gene>
    <name evidence="1" type="ORF">FKZ61_23310</name>
</gene>
<dbReference type="PANTHER" id="PTHR39550:SF1">
    <property type="entry name" value="SLL0658 PROTEIN"/>
    <property type="match status" value="1"/>
</dbReference>
<proteinExistence type="predicted"/>
<comment type="caution">
    <text evidence="1">The sequence shown here is derived from an EMBL/GenBank/DDBJ whole genome shotgun (WGS) entry which is preliminary data.</text>
</comment>
<sequence>MIVVANAGPLIALAQIGHFTLLQLLYGELYIPPAVRHEVVALGQGRPGAAEVDVASWIHVVEVRETMAVQLLRDRLDAGESEAIVLAMEMNADLLLMDESRGRRVAEARGLTKTGTLGTLIVAKKRGLISAITPLLDRLLAAGFRMSDELYQAARTLADEGNQGLL</sequence>
<dbReference type="InParanoid" id="A0A540V8B4"/>
<protein>
    <submittedName>
        <fullName evidence="1">DUF3368 domain-containing protein</fullName>
    </submittedName>
</protein>